<feature type="compositionally biased region" description="Basic and acidic residues" evidence="1">
    <location>
        <begin position="1"/>
        <end position="21"/>
    </location>
</feature>
<protein>
    <submittedName>
        <fullName evidence="2">Uncharacterized protein</fullName>
    </submittedName>
</protein>
<gene>
    <name evidence="2" type="ORF">PHLCEN_2v8506</name>
</gene>
<feature type="region of interest" description="Disordered" evidence="1">
    <location>
        <begin position="46"/>
        <end position="66"/>
    </location>
</feature>
<comment type="caution">
    <text evidence="2">The sequence shown here is derived from an EMBL/GenBank/DDBJ whole genome shotgun (WGS) entry which is preliminary data.</text>
</comment>
<evidence type="ECO:0000313" key="2">
    <source>
        <dbReference type="EMBL" id="PSR76366.1"/>
    </source>
</evidence>
<evidence type="ECO:0000313" key="3">
    <source>
        <dbReference type="Proteomes" id="UP000186601"/>
    </source>
</evidence>
<keyword evidence="3" id="KW-1185">Reference proteome</keyword>
<proteinExistence type="predicted"/>
<accession>A0A2R6NU49</accession>
<evidence type="ECO:0000256" key="1">
    <source>
        <dbReference type="SAM" id="MobiDB-lite"/>
    </source>
</evidence>
<name>A0A2R6NU49_9APHY</name>
<sequence length="66" mass="7315">MPRARFKDISGRAQDGTKLKPEIGGFEGGEMQLYIELNRVRVSGMNKSSGFSRAHKSVGSNLTFRL</sequence>
<dbReference type="Proteomes" id="UP000186601">
    <property type="component" value="Unassembled WGS sequence"/>
</dbReference>
<reference evidence="2 3" key="1">
    <citation type="submission" date="2018-02" db="EMBL/GenBank/DDBJ databases">
        <title>Genome sequence of the basidiomycete white-rot fungus Phlebia centrifuga.</title>
        <authorList>
            <person name="Granchi Z."/>
            <person name="Peng M."/>
            <person name="de Vries R.P."/>
            <person name="Hilden K."/>
            <person name="Makela M.R."/>
            <person name="Grigoriev I."/>
            <person name="Riley R."/>
        </authorList>
    </citation>
    <scope>NUCLEOTIDE SEQUENCE [LARGE SCALE GENOMIC DNA]</scope>
    <source>
        <strain evidence="2 3">FBCC195</strain>
    </source>
</reference>
<dbReference type="EMBL" id="MLYV02000848">
    <property type="protein sequence ID" value="PSR76366.1"/>
    <property type="molecule type" value="Genomic_DNA"/>
</dbReference>
<organism evidence="2 3">
    <name type="scientific">Hermanssonia centrifuga</name>
    <dbReference type="NCBI Taxonomy" id="98765"/>
    <lineage>
        <taxon>Eukaryota</taxon>
        <taxon>Fungi</taxon>
        <taxon>Dikarya</taxon>
        <taxon>Basidiomycota</taxon>
        <taxon>Agaricomycotina</taxon>
        <taxon>Agaricomycetes</taxon>
        <taxon>Polyporales</taxon>
        <taxon>Meruliaceae</taxon>
        <taxon>Hermanssonia</taxon>
    </lineage>
</organism>
<feature type="region of interest" description="Disordered" evidence="1">
    <location>
        <begin position="1"/>
        <end position="22"/>
    </location>
</feature>
<dbReference type="AlphaFoldDB" id="A0A2R6NU49"/>